<evidence type="ECO:0000256" key="1">
    <source>
        <dbReference type="SAM" id="MobiDB-lite"/>
    </source>
</evidence>
<dbReference type="EMBL" id="CAJPIN010066568">
    <property type="protein sequence ID" value="CAG2067309.1"/>
    <property type="molecule type" value="Genomic_DNA"/>
</dbReference>
<accession>A0ABN7PJM4</accession>
<feature type="region of interest" description="Disordered" evidence="1">
    <location>
        <begin position="65"/>
        <end position="87"/>
    </location>
</feature>
<keyword evidence="4" id="KW-1185">Reference proteome</keyword>
<feature type="non-terminal residue" evidence="3">
    <location>
        <position position="1"/>
    </location>
</feature>
<name>A0ABN7PJM4_TIMPD</name>
<protein>
    <submittedName>
        <fullName evidence="3">Uncharacterized protein</fullName>
    </submittedName>
</protein>
<evidence type="ECO:0000256" key="2">
    <source>
        <dbReference type="SAM" id="Phobius"/>
    </source>
</evidence>
<keyword evidence="2" id="KW-0472">Membrane</keyword>
<comment type="caution">
    <text evidence="3">The sequence shown here is derived from an EMBL/GenBank/DDBJ whole genome shotgun (WGS) entry which is preliminary data.</text>
</comment>
<sequence>PVIILFQGEYNHRLPPLLLACVSFLGAMLSLALPSGTAAVCLTENHNSLFHRARKLIQQWKLRAKTKTSRQDTNPSPSVSYNQLYFT</sequence>
<reference evidence="3" key="1">
    <citation type="submission" date="2021-03" db="EMBL/GenBank/DDBJ databases">
        <authorList>
            <person name="Tran Van P."/>
        </authorList>
    </citation>
    <scope>NUCLEOTIDE SEQUENCE</scope>
</reference>
<feature type="transmembrane region" description="Helical" evidence="2">
    <location>
        <begin position="17"/>
        <end position="42"/>
    </location>
</feature>
<feature type="compositionally biased region" description="Polar residues" evidence="1">
    <location>
        <begin position="71"/>
        <end position="87"/>
    </location>
</feature>
<organism evidence="3 4">
    <name type="scientific">Timema podura</name>
    <name type="common">Walking stick</name>
    <dbReference type="NCBI Taxonomy" id="61482"/>
    <lineage>
        <taxon>Eukaryota</taxon>
        <taxon>Metazoa</taxon>
        <taxon>Ecdysozoa</taxon>
        <taxon>Arthropoda</taxon>
        <taxon>Hexapoda</taxon>
        <taxon>Insecta</taxon>
        <taxon>Pterygota</taxon>
        <taxon>Neoptera</taxon>
        <taxon>Polyneoptera</taxon>
        <taxon>Phasmatodea</taxon>
        <taxon>Timematodea</taxon>
        <taxon>Timematoidea</taxon>
        <taxon>Timematidae</taxon>
        <taxon>Timema</taxon>
    </lineage>
</organism>
<evidence type="ECO:0000313" key="4">
    <source>
        <dbReference type="Proteomes" id="UP001153148"/>
    </source>
</evidence>
<keyword evidence="2" id="KW-0812">Transmembrane</keyword>
<dbReference type="Proteomes" id="UP001153148">
    <property type="component" value="Unassembled WGS sequence"/>
</dbReference>
<gene>
    <name evidence="3" type="ORF">TPAB3V08_LOCUS14252</name>
</gene>
<proteinExistence type="predicted"/>
<evidence type="ECO:0000313" key="3">
    <source>
        <dbReference type="EMBL" id="CAG2067309.1"/>
    </source>
</evidence>
<keyword evidence="2" id="KW-1133">Transmembrane helix</keyword>